<organism evidence="1 2">
    <name type="scientific">Dermacentor silvarum</name>
    <name type="common">Tick</name>
    <dbReference type="NCBI Taxonomy" id="543639"/>
    <lineage>
        <taxon>Eukaryota</taxon>
        <taxon>Metazoa</taxon>
        <taxon>Ecdysozoa</taxon>
        <taxon>Arthropoda</taxon>
        <taxon>Chelicerata</taxon>
        <taxon>Arachnida</taxon>
        <taxon>Acari</taxon>
        <taxon>Parasitiformes</taxon>
        <taxon>Ixodida</taxon>
        <taxon>Ixodoidea</taxon>
        <taxon>Ixodidae</taxon>
        <taxon>Rhipicephalinae</taxon>
        <taxon>Dermacentor</taxon>
    </lineage>
</organism>
<sequence length="161" mass="18431">MVAKCKYGRFLDGALRDRFVTGLRNPAVQTGLLKKKELTFKSALKLKTHEWAPLEVKGRAKVTMEYDGQRKALPVIVVPENKPGLLGRDWIENLDVELSDIHTVQAELMPDNLVKRWTDYCFSSQRLQKSASTRCNGRILRTQVQVELLVASRKTDHRRLS</sequence>
<gene>
    <name evidence="1" type="ORF">HPB49_007002</name>
</gene>
<accession>A0ACB8CVY2</accession>
<evidence type="ECO:0000313" key="1">
    <source>
        <dbReference type="EMBL" id="KAH7953297.1"/>
    </source>
</evidence>
<proteinExistence type="predicted"/>
<comment type="caution">
    <text evidence="1">The sequence shown here is derived from an EMBL/GenBank/DDBJ whole genome shotgun (WGS) entry which is preliminary data.</text>
</comment>
<keyword evidence="2" id="KW-1185">Reference proteome</keyword>
<evidence type="ECO:0000313" key="2">
    <source>
        <dbReference type="Proteomes" id="UP000821865"/>
    </source>
</evidence>
<reference evidence="1" key="1">
    <citation type="submission" date="2020-05" db="EMBL/GenBank/DDBJ databases">
        <title>Large-scale comparative analyses of tick genomes elucidate their genetic diversity and vector capacities.</title>
        <authorList>
            <person name="Jia N."/>
            <person name="Wang J."/>
            <person name="Shi W."/>
            <person name="Du L."/>
            <person name="Sun Y."/>
            <person name="Zhan W."/>
            <person name="Jiang J."/>
            <person name="Wang Q."/>
            <person name="Zhang B."/>
            <person name="Ji P."/>
            <person name="Sakyi L.B."/>
            <person name="Cui X."/>
            <person name="Yuan T."/>
            <person name="Jiang B."/>
            <person name="Yang W."/>
            <person name="Lam T.T.-Y."/>
            <person name="Chang Q."/>
            <person name="Ding S."/>
            <person name="Wang X."/>
            <person name="Zhu J."/>
            <person name="Ruan X."/>
            <person name="Zhao L."/>
            <person name="Wei J."/>
            <person name="Que T."/>
            <person name="Du C."/>
            <person name="Cheng J."/>
            <person name="Dai P."/>
            <person name="Han X."/>
            <person name="Huang E."/>
            <person name="Gao Y."/>
            <person name="Liu J."/>
            <person name="Shao H."/>
            <person name="Ye R."/>
            <person name="Li L."/>
            <person name="Wei W."/>
            <person name="Wang X."/>
            <person name="Wang C."/>
            <person name="Yang T."/>
            <person name="Huo Q."/>
            <person name="Li W."/>
            <person name="Guo W."/>
            <person name="Chen H."/>
            <person name="Zhou L."/>
            <person name="Ni X."/>
            <person name="Tian J."/>
            <person name="Zhou Y."/>
            <person name="Sheng Y."/>
            <person name="Liu T."/>
            <person name="Pan Y."/>
            <person name="Xia L."/>
            <person name="Li J."/>
            <person name="Zhao F."/>
            <person name="Cao W."/>
        </authorList>
    </citation>
    <scope>NUCLEOTIDE SEQUENCE</scope>
    <source>
        <strain evidence="1">Dsil-2018</strain>
    </source>
</reference>
<dbReference type="EMBL" id="CM023473">
    <property type="protein sequence ID" value="KAH7953297.1"/>
    <property type="molecule type" value="Genomic_DNA"/>
</dbReference>
<protein>
    <submittedName>
        <fullName evidence="1">Uncharacterized protein</fullName>
    </submittedName>
</protein>
<dbReference type="Proteomes" id="UP000821865">
    <property type="component" value="Chromosome 4"/>
</dbReference>
<name>A0ACB8CVY2_DERSI</name>